<dbReference type="AlphaFoldDB" id="A0A963Z0L7"/>
<dbReference type="EMBL" id="JAESVA010000002">
    <property type="protein sequence ID" value="MCB8879822.1"/>
    <property type="molecule type" value="Genomic_DNA"/>
</dbReference>
<gene>
    <name evidence="2" type="ORF">ACELLULO517_06215</name>
</gene>
<dbReference type="InterPro" id="IPR003509">
    <property type="entry name" value="UPF0102_YraN-like"/>
</dbReference>
<dbReference type="InterPro" id="IPR011856">
    <property type="entry name" value="tRNA_endonuc-like_dom_sf"/>
</dbReference>
<accession>A0A963Z0L7</accession>
<name>A0A963Z0L7_9PROT</name>
<dbReference type="Proteomes" id="UP000721844">
    <property type="component" value="Unassembled WGS sequence"/>
</dbReference>
<evidence type="ECO:0000313" key="3">
    <source>
        <dbReference type="Proteomes" id="UP000721844"/>
    </source>
</evidence>
<dbReference type="InterPro" id="IPR011335">
    <property type="entry name" value="Restrct_endonuc-II-like"/>
</dbReference>
<dbReference type="GO" id="GO:0003676">
    <property type="term" value="F:nucleic acid binding"/>
    <property type="evidence" value="ECO:0007669"/>
    <property type="project" value="InterPro"/>
</dbReference>
<organism evidence="2 3">
    <name type="scientific">Acidisoma cellulosilyticum</name>
    <dbReference type="NCBI Taxonomy" id="2802395"/>
    <lineage>
        <taxon>Bacteria</taxon>
        <taxon>Pseudomonadati</taxon>
        <taxon>Pseudomonadota</taxon>
        <taxon>Alphaproteobacteria</taxon>
        <taxon>Acetobacterales</taxon>
        <taxon>Acidocellaceae</taxon>
        <taxon>Acidisoma</taxon>
    </lineage>
</organism>
<reference evidence="2 3" key="1">
    <citation type="journal article" date="2021" name="Microorganisms">
        <title>Acidisoma silvae sp. nov. and Acidisomacellulosilytica sp. nov., Two Acidophilic Bacteria Isolated from Decaying Wood, Hydrolyzing Cellulose and Producing Poly-3-hydroxybutyrate.</title>
        <authorList>
            <person name="Mieszkin S."/>
            <person name="Pouder E."/>
            <person name="Uroz S."/>
            <person name="Simon-Colin C."/>
            <person name="Alain K."/>
        </authorList>
    </citation>
    <scope>NUCLEOTIDE SEQUENCE [LARGE SCALE GENOMIC DNA]</scope>
    <source>
        <strain evidence="2 3">HW T5.17</strain>
    </source>
</reference>
<dbReference type="Gene3D" id="3.40.1350.10">
    <property type="match status" value="1"/>
</dbReference>
<comment type="caution">
    <text evidence="2">The sequence shown here is derived from an EMBL/GenBank/DDBJ whole genome shotgun (WGS) entry which is preliminary data.</text>
</comment>
<evidence type="ECO:0000256" key="1">
    <source>
        <dbReference type="ARBA" id="ARBA00006738"/>
    </source>
</evidence>
<comment type="similarity">
    <text evidence="1">Belongs to the UPF0102 family.</text>
</comment>
<keyword evidence="3" id="KW-1185">Reference proteome</keyword>
<dbReference type="PANTHER" id="PTHR34039">
    <property type="entry name" value="UPF0102 PROTEIN YRAN"/>
    <property type="match status" value="1"/>
</dbReference>
<dbReference type="PANTHER" id="PTHR34039:SF1">
    <property type="entry name" value="UPF0102 PROTEIN YRAN"/>
    <property type="match status" value="1"/>
</dbReference>
<evidence type="ECO:0000313" key="2">
    <source>
        <dbReference type="EMBL" id="MCB8879822.1"/>
    </source>
</evidence>
<dbReference type="SUPFAM" id="SSF52980">
    <property type="entry name" value="Restriction endonuclease-like"/>
    <property type="match status" value="1"/>
</dbReference>
<proteinExistence type="inferred from homology"/>
<dbReference type="RefSeq" id="WP_227306440.1">
    <property type="nucleotide sequence ID" value="NZ_JAESVA010000002.1"/>
</dbReference>
<dbReference type="Pfam" id="PF02021">
    <property type="entry name" value="UPF0102"/>
    <property type="match status" value="1"/>
</dbReference>
<protein>
    <submittedName>
        <fullName evidence="2">YraN family protein</fullName>
    </submittedName>
</protein>
<sequence length="134" mass="14751">MTVQLALYNDRSRRQARGKRSQRQGIQGETRVVDALGQGGWTILGQRVRTAAGEVDIVAERDGILTLVEVKTGPDLTTAAYALSARQQQRLLTAGAILQGQHPDWGRNGMRFDAWLVDALGRMQHIPDAFRDAA</sequence>